<evidence type="ECO:0000256" key="7">
    <source>
        <dbReference type="SAM" id="Phobius"/>
    </source>
</evidence>
<feature type="transmembrane region" description="Helical" evidence="7">
    <location>
        <begin position="286"/>
        <end position="307"/>
    </location>
</feature>
<keyword evidence="4 7" id="KW-0812">Transmembrane</keyword>
<comment type="subcellular location">
    <subcellularLocation>
        <location evidence="1">Membrane</location>
        <topology evidence="1">Multi-pass membrane protein</topology>
    </subcellularLocation>
</comment>
<evidence type="ECO:0000256" key="1">
    <source>
        <dbReference type="ARBA" id="ARBA00004141"/>
    </source>
</evidence>
<dbReference type="InterPro" id="IPR017475">
    <property type="entry name" value="EPS_sugar_tfrase"/>
</dbReference>
<evidence type="ECO:0000256" key="2">
    <source>
        <dbReference type="ARBA" id="ARBA00006464"/>
    </source>
</evidence>
<dbReference type="eggNOG" id="COG2148">
    <property type="taxonomic scope" value="Bacteria"/>
</dbReference>
<evidence type="ECO:0000313" key="9">
    <source>
        <dbReference type="EMBL" id="KGR90030.1"/>
    </source>
</evidence>
<dbReference type="OrthoDB" id="9808602at2"/>
<feature type="transmembrane region" description="Helical" evidence="7">
    <location>
        <begin position="82"/>
        <end position="103"/>
    </location>
</feature>
<feature type="domain" description="Bacterial sugar transferase" evidence="8">
    <location>
        <begin position="281"/>
        <end position="460"/>
    </location>
</feature>
<dbReference type="InterPro" id="IPR036291">
    <property type="entry name" value="NAD(P)-bd_dom_sf"/>
</dbReference>
<dbReference type="SUPFAM" id="SSF51735">
    <property type="entry name" value="NAD(P)-binding Rossmann-fold domains"/>
    <property type="match status" value="1"/>
</dbReference>
<dbReference type="NCBIfam" id="TIGR03025">
    <property type="entry name" value="EPS_sugtrans"/>
    <property type="match status" value="1"/>
</dbReference>
<comment type="caution">
    <text evidence="9">The sequence shown here is derived from an EMBL/GenBank/DDBJ whole genome shotgun (WGS) entry which is preliminary data.</text>
</comment>
<dbReference type="InterPro" id="IPR017473">
    <property type="entry name" value="Undecaprenyl-P_gluc_Ptfrase"/>
</dbReference>
<feature type="transmembrane region" description="Helical" evidence="7">
    <location>
        <begin position="109"/>
        <end position="131"/>
    </location>
</feature>
<evidence type="ECO:0000256" key="5">
    <source>
        <dbReference type="ARBA" id="ARBA00022989"/>
    </source>
</evidence>
<proteinExistence type="inferred from homology"/>
<dbReference type="Pfam" id="PF02397">
    <property type="entry name" value="Bac_transf"/>
    <property type="match status" value="1"/>
</dbReference>
<dbReference type="GO" id="GO:0016020">
    <property type="term" value="C:membrane"/>
    <property type="evidence" value="ECO:0007669"/>
    <property type="project" value="UniProtKB-SubCell"/>
</dbReference>
<keyword evidence="6 7" id="KW-0472">Membrane</keyword>
<dbReference type="RefSeq" id="WP_036177818.1">
    <property type="nucleotide sequence ID" value="NZ_AVCZ01000027.1"/>
</dbReference>
<dbReference type="InterPro" id="IPR003362">
    <property type="entry name" value="Bact_transf"/>
</dbReference>
<dbReference type="NCBIfam" id="TIGR03023">
    <property type="entry name" value="WcaJ_sugtrans"/>
    <property type="match status" value="1"/>
</dbReference>
<keyword evidence="3 9" id="KW-0808">Transferase</keyword>
<dbReference type="Gene3D" id="3.40.50.720">
    <property type="entry name" value="NAD(P)-binding Rossmann-like Domain"/>
    <property type="match status" value="1"/>
</dbReference>
<evidence type="ECO:0000256" key="6">
    <source>
        <dbReference type="ARBA" id="ARBA00023136"/>
    </source>
</evidence>
<dbReference type="AlphaFoldDB" id="A0A0A3J2S1"/>
<gene>
    <name evidence="9" type="ORF">CD30_13715</name>
</gene>
<evidence type="ECO:0000313" key="10">
    <source>
        <dbReference type="Proteomes" id="UP000030595"/>
    </source>
</evidence>
<evidence type="ECO:0000256" key="3">
    <source>
        <dbReference type="ARBA" id="ARBA00022679"/>
    </source>
</evidence>
<evidence type="ECO:0000259" key="8">
    <source>
        <dbReference type="Pfam" id="PF02397"/>
    </source>
</evidence>
<dbReference type="EMBL" id="JPVQ01000027">
    <property type="protein sequence ID" value="KGR90030.1"/>
    <property type="molecule type" value="Genomic_DNA"/>
</dbReference>
<protein>
    <submittedName>
        <fullName evidence="9">UDP-phosphate glucose phosphotransferase</fullName>
    </submittedName>
</protein>
<dbReference type="PANTHER" id="PTHR30576:SF0">
    <property type="entry name" value="UNDECAPRENYL-PHOSPHATE N-ACETYLGALACTOSAMINYL 1-PHOSPHATE TRANSFERASE-RELATED"/>
    <property type="match status" value="1"/>
</dbReference>
<evidence type="ECO:0000256" key="4">
    <source>
        <dbReference type="ARBA" id="ARBA00022692"/>
    </source>
</evidence>
<reference evidence="9 10" key="1">
    <citation type="submission" date="2014-02" db="EMBL/GenBank/DDBJ databases">
        <title>Draft genome sequence of Lysinibacillus massiliensis CCUG 49529.</title>
        <authorList>
            <person name="Zhang F."/>
            <person name="Wang G."/>
            <person name="Zhang L."/>
        </authorList>
    </citation>
    <scope>NUCLEOTIDE SEQUENCE [LARGE SCALE GENOMIC DNA]</scope>
    <source>
        <strain evidence="9 10">CCUG 49529</strain>
    </source>
</reference>
<comment type="similarity">
    <text evidence="2">Belongs to the bacterial sugar transferase family.</text>
</comment>
<name>A0A0A3J2S1_9BACL</name>
<feature type="transmembrane region" description="Helical" evidence="7">
    <location>
        <begin position="12"/>
        <end position="30"/>
    </location>
</feature>
<keyword evidence="10" id="KW-1185">Reference proteome</keyword>
<dbReference type="Proteomes" id="UP000030595">
    <property type="component" value="Unassembled WGS sequence"/>
</dbReference>
<dbReference type="PANTHER" id="PTHR30576">
    <property type="entry name" value="COLANIC BIOSYNTHESIS UDP-GLUCOSE LIPID CARRIER TRANSFERASE"/>
    <property type="match status" value="1"/>
</dbReference>
<dbReference type="GO" id="GO:0016780">
    <property type="term" value="F:phosphotransferase activity, for other substituted phosphate groups"/>
    <property type="evidence" value="ECO:0007669"/>
    <property type="project" value="TreeGrafter"/>
</dbReference>
<feature type="transmembrane region" description="Helical" evidence="7">
    <location>
        <begin position="50"/>
        <end position="70"/>
    </location>
</feature>
<dbReference type="Pfam" id="PF13727">
    <property type="entry name" value="CoA_binding_3"/>
    <property type="match status" value="1"/>
</dbReference>
<keyword evidence="5 7" id="KW-1133">Transmembrane helix</keyword>
<accession>A0A0A3J2S1</accession>
<organism evidence="9 10">
    <name type="scientific">Ureibacillus massiliensis 4400831 = CIP 108448 = CCUG 49529</name>
    <dbReference type="NCBI Taxonomy" id="1211035"/>
    <lineage>
        <taxon>Bacteria</taxon>
        <taxon>Bacillati</taxon>
        <taxon>Bacillota</taxon>
        <taxon>Bacilli</taxon>
        <taxon>Bacillales</taxon>
        <taxon>Caryophanaceae</taxon>
        <taxon>Ureibacillus</taxon>
    </lineage>
</organism>
<sequence length="468" mass="54198">MIRGNERFITTLYVGTDFLIIQLSFFIAWFCRFYFLDGIVANDLSLADYFFWNVVYSITYIIIANFISLYKSKRRKKFSNEISKIIQANLFSMFVLLSLLFIVRNIDTSRVFLVIYILSNLTFIIGYRYIVKITLSILRTKGYNKQFILVIGAGSLAQKFIHTLSYHPEYGFEILGFLDDNKESLGKINSVNRPILGKINDLKLILENEIIDEVVIALPISAYDKYQKIIMTCEKVGVRVSIIPDFYDILPANSHFENFGDLPVINVRDVPLDDRINNFLKRLSDIMIAIIGIILTMPLLIGIAIGVKLSSPGPILFKQERVGLNRRTFIMYKFRSMKIMFDNASDTKWTVENDPRRTKFGTFIRKTSLDELPQLFNVLKGDMSIVGPRPERPFFVDQFKEEIPKYMIKHQVRPGITGWAQVCGLRGDTSIKDRIEHDIYYIENWTLLLDVKIILKTIVRGLINKNAY</sequence>